<dbReference type="EMBL" id="OZ037947">
    <property type="protein sequence ID" value="CAL1706640.1"/>
    <property type="molecule type" value="Genomic_DNA"/>
</dbReference>
<keyword evidence="3" id="KW-0804">Transcription</keyword>
<feature type="region of interest" description="Disordered" evidence="5">
    <location>
        <begin position="1"/>
        <end position="58"/>
    </location>
</feature>
<evidence type="ECO:0000256" key="2">
    <source>
        <dbReference type="ARBA" id="ARBA00022478"/>
    </source>
</evidence>
<dbReference type="PANTHER" id="PTHR12709">
    <property type="entry name" value="DNA-DIRECTED RNA POLYMERASE II, III"/>
    <property type="match status" value="1"/>
</dbReference>
<evidence type="ECO:0000256" key="1">
    <source>
        <dbReference type="ARBA" id="ARBA00004123"/>
    </source>
</evidence>
<name>A0ABP1DFM3_9APHY</name>
<reference evidence="8" key="1">
    <citation type="submission" date="2024-04" db="EMBL/GenBank/DDBJ databases">
        <authorList>
            <person name="Shaw F."/>
            <person name="Minotto A."/>
        </authorList>
    </citation>
    <scope>NUCLEOTIDE SEQUENCE [LARGE SCALE GENOMIC DNA]</scope>
</reference>
<feature type="compositionally biased region" description="Basic and acidic residues" evidence="5">
    <location>
        <begin position="25"/>
        <end position="44"/>
    </location>
</feature>
<comment type="subcellular location">
    <subcellularLocation>
        <location evidence="1">Nucleus</location>
    </subcellularLocation>
</comment>
<feature type="region of interest" description="Disordered" evidence="5">
    <location>
        <begin position="281"/>
        <end position="357"/>
    </location>
</feature>
<keyword evidence="2" id="KW-0240">DNA-directed RNA polymerase</keyword>
<feature type="domain" description="RPA43 OB" evidence="6">
    <location>
        <begin position="122"/>
        <end position="236"/>
    </location>
</feature>
<dbReference type="InterPro" id="IPR041178">
    <property type="entry name" value="RPA43_OB"/>
</dbReference>
<accession>A0ABP1DFM3</accession>
<keyword evidence="4" id="KW-0539">Nucleus</keyword>
<keyword evidence="8" id="KW-1185">Reference proteome</keyword>
<dbReference type="Gene3D" id="3.30.1490.120">
    <property type="entry name" value="RNA polymerase Rpb7-like, N-terminal domain"/>
    <property type="match status" value="1"/>
</dbReference>
<proteinExistence type="predicted"/>
<feature type="compositionally biased region" description="Basic residues" evidence="5">
    <location>
        <begin position="7"/>
        <end position="16"/>
    </location>
</feature>
<evidence type="ECO:0000256" key="3">
    <source>
        <dbReference type="ARBA" id="ARBA00023163"/>
    </source>
</evidence>
<feature type="compositionally biased region" description="Polar residues" evidence="5">
    <location>
        <begin position="293"/>
        <end position="302"/>
    </location>
</feature>
<dbReference type="PANTHER" id="PTHR12709:SF5">
    <property type="entry name" value="DNA-DIRECTED RNA POLYMERASE I SUBUNIT RPA43"/>
    <property type="match status" value="1"/>
</dbReference>
<evidence type="ECO:0000259" key="6">
    <source>
        <dbReference type="Pfam" id="PF17875"/>
    </source>
</evidence>
<feature type="compositionally biased region" description="Basic and acidic residues" evidence="5">
    <location>
        <begin position="335"/>
        <end position="350"/>
    </location>
</feature>
<dbReference type="Proteomes" id="UP001497453">
    <property type="component" value="Chromosome 4"/>
</dbReference>
<evidence type="ECO:0000256" key="5">
    <source>
        <dbReference type="SAM" id="MobiDB-lite"/>
    </source>
</evidence>
<dbReference type="Pfam" id="PF17875">
    <property type="entry name" value="RPA43_OB"/>
    <property type="match status" value="1"/>
</dbReference>
<evidence type="ECO:0000313" key="8">
    <source>
        <dbReference type="Proteomes" id="UP001497453"/>
    </source>
</evidence>
<sequence length="357" mass="39203">MPEHAVSQHKLKKRKHATEAAGEPSAKRSKTDSKKDKAAKTERRKEKKRDKGKARADDGQFKVIHATMAVSIPPVFANNLRAGVEEMLDSMVMRYIPAAQGIKADCPFANCRIAFAATVWSPRVGMKLVGKVNLCSPDHISLLLHRTFNVSIPRHHIPADQWEFEYGPAENDPEFGSGTVEETTEEAKQGDGNIEGGGRWVHKLTGEPLGGPEGYLEFTVIGLTIANQMLSLVGSIQLDPFSLEHIPERATLSSSDGKARELPQSNSAQEVEMMIAQDMLDDSSDSEEVALSSRVNATNSVHWDSAAKPEQDVTNEAPAKATNMKSKEKKRKRSDKKDPMEPSADHSSEGKKRKKAS</sequence>
<evidence type="ECO:0000256" key="4">
    <source>
        <dbReference type="ARBA" id="ARBA00023242"/>
    </source>
</evidence>
<evidence type="ECO:0000313" key="7">
    <source>
        <dbReference type="EMBL" id="CAL1706640.1"/>
    </source>
</evidence>
<dbReference type="Gene3D" id="2.40.50.1060">
    <property type="match status" value="1"/>
</dbReference>
<gene>
    <name evidence="7" type="ORF">GFSPODELE1_LOCUS5970</name>
</gene>
<dbReference type="InterPro" id="IPR036898">
    <property type="entry name" value="RNA_pol_Rpb7-like_N_sf"/>
</dbReference>
<dbReference type="InterPro" id="IPR045113">
    <property type="entry name" value="Rpb7-like"/>
</dbReference>
<organism evidence="7 8">
    <name type="scientific">Somion occarium</name>
    <dbReference type="NCBI Taxonomy" id="3059160"/>
    <lineage>
        <taxon>Eukaryota</taxon>
        <taxon>Fungi</taxon>
        <taxon>Dikarya</taxon>
        <taxon>Basidiomycota</taxon>
        <taxon>Agaricomycotina</taxon>
        <taxon>Agaricomycetes</taxon>
        <taxon>Polyporales</taxon>
        <taxon>Cerrenaceae</taxon>
        <taxon>Somion</taxon>
    </lineage>
</organism>
<protein>
    <recommendedName>
        <fullName evidence="6">RPA43 OB domain-containing protein</fullName>
    </recommendedName>
</protein>